<dbReference type="GO" id="GO:0006412">
    <property type="term" value="P:translation"/>
    <property type="evidence" value="ECO:0007669"/>
    <property type="project" value="UniProtKB-UniRule"/>
</dbReference>
<evidence type="ECO:0000256" key="5">
    <source>
        <dbReference type="HAMAP-Rule" id="MF_01326"/>
    </source>
</evidence>
<name>A0A518AU40_9BACT</name>
<reference evidence="7 8" key="1">
    <citation type="submission" date="2019-02" db="EMBL/GenBank/DDBJ databases">
        <title>Deep-cultivation of Planctomycetes and their phenomic and genomic characterization uncovers novel biology.</title>
        <authorList>
            <person name="Wiegand S."/>
            <person name="Jogler M."/>
            <person name="Boedeker C."/>
            <person name="Pinto D."/>
            <person name="Vollmers J."/>
            <person name="Rivas-Marin E."/>
            <person name="Kohn T."/>
            <person name="Peeters S.H."/>
            <person name="Heuer A."/>
            <person name="Rast P."/>
            <person name="Oberbeckmann S."/>
            <person name="Bunk B."/>
            <person name="Jeske O."/>
            <person name="Meyerdierks A."/>
            <person name="Storesund J.E."/>
            <person name="Kallscheuer N."/>
            <person name="Luecker S."/>
            <person name="Lage O.M."/>
            <person name="Pohl T."/>
            <person name="Merkel B.J."/>
            <person name="Hornburger P."/>
            <person name="Mueller R.-W."/>
            <person name="Bruemmer F."/>
            <person name="Labrenz M."/>
            <person name="Spormann A.M."/>
            <person name="Op den Camp H."/>
            <person name="Overmann J."/>
            <person name="Amann R."/>
            <person name="Jetten M.S.M."/>
            <person name="Mascher T."/>
            <person name="Medema M.H."/>
            <person name="Devos D.P."/>
            <person name="Kaster A.-K."/>
            <person name="Ovreas L."/>
            <person name="Rohde M."/>
            <person name="Galperin M.Y."/>
            <person name="Jogler C."/>
        </authorList>
    </citation>
    <scope>NUCLEOTIDE SEQUENCE [LARGE SCALE GENOMIC DNA]</scope>
    <source>
        <strain evidence="7 8">Pan181</strain>
    </source>
</reference>
<keyword evidence="2 5" id="KW-0689">Ribosomal protein</keyword>
<dbReference type="SUPFAM" id="SSF50104">
    <property type="entry name" value="Translation proteins SH3-like domain"/>
    <property type="match status" value="1"/>
</dbReference>
<keyword evidence="3 5" id="KW-0687">Ribonucleoprotein</keyword>
<evidence type="ECO:0000256" key="1">
    <source>
        <dbReference type="ARBA" id="ARBA00010618"/>
    </source>
</evidence>
<dbReference type="CDD" id="cd06089">
    <property type="entry name" value="KOW_RPL26"/>
    <property type="match status" value="1"/>
</dbReference>
<evidence type="ECO:0000259" key="6">
    <source>
        <dbReference type="Pfam" id="PF17136"/>
    </source>
</evidence>
<keyword evidence="5" id="KW-0699">rRNA-binding</keyword>
<evidence type="ECO:0000313" key="7">
    <source>
        <dbReference type="EMBL" id="QDU58242.1"/>
    </source>
</evidence>
<dbReference type="OrthoDB" id="9807419at2"/>
<dbReference type="NCBIfam" id="TIGR01079">
    <property type="entry name" value="rplX_bact"/>
    <property type="match status" value="1"/>
</dbReference>
<dbReference type="HAMAP" id="MF_01326_B">
    <property type="entry name" value="Ribosomal_uL24_B"/>
    <property type="match status" value="1"/>
</dbReference>
<comment type="function">
    <text evidence="5">One of the proteins that surrounds the polypeptide exit tunnel on the outside of the subunit.</text>
</comment>
<dbReference type="KEGG" id="amuc:Pan181_44750"/>
<dbReference type="GO" id="GO:0005840">
    <property type="term" value="C:ribosome"/>
    <property type="evidence" value="ECO:0007669"/>
    <property type="project" value="UniProtKB-KW"/>
</dbReference>
<evidence type="ECO:0000256" key="2">
    <source>
        <dbReference type="ARBA" id="ARBA00022980"/>
    </source>
</evidence>
<feature type="domain" description="Large ribosomal subunit protein uL24 C-terminal" evidence="6">
    <location>
        <begin position="45"/>
        <end position="107"/>
    </location>
</feature>
<dbReference type="Gene3D" id="2.30.30.30">
    <property type="match status" value="1"/>
</dbReference>
<dbReference type="InterPro" id="IPR014722">
    <property type="entry name" value="Rib_uL2_dom2"/>
</dbReference>
<dbReference type="InterPro" id="IPR041988">
    <property type="entry name" value="Ribosomal_uL24_KOW"/>
</dbReference>
<dbReference type="InterPro" id="IPR003256">
    <property type="entry name" value="Ribosomal_uL24"/>
</dbReference>
<dbReference type="RefSeq" id="WP_145249906.1">
    <property type="nucleotide sequence ID" value="NZ_CP036278.1"/>
</dbReference>
<dbReference type="EMBL" id="CP036278">
    <property type="protein sequence ID" value="QDU58242.1"/>
    <property type="molecule type" value="Genomic_DNA"/>
</dbReference>
<gene>
    <name evidence="5 7" type="primary">rplX</name>
    <name evidence="7" type="ORF">Pan181_44750</name>
</gene>
<protein>
    <recommendedName>
        <fullName evidence="4 5">Large ribosomal subunit protein uL24</fullName>
    </recommendedName>
</protein>
<comment type="subunit">
    <text evidence="5">Part of the 50S ribosomal subunit.</text>
</comment>
<dbReference type="InterPro" id="IPR008991">
    <property type="entry name" value="Translation_prot_SH3-like_sf"/>
</dbReference>
<evidence type="ECO:0000256" key="4">
    <source>
        <dbReference type="ARBA" id="ARBA00035206"/>
    </source>
</evidence>
<proteinExistence type="inferred from homology"/>
<comment type="similarity">
    <text evidence="1 5">Belongs to the universal ribosomal protein uL24 family.</text>
</comment>
<dbReference type="AlphaFoldDB" id="A0A518AU40"/>
<evidence type="ECO:0000313" key="8">
    <source>
        <dbReference type="Proteomes" id="UP000315750"/>
    </source>
</evidence>
<keyword evidence="8" id="KW-1185">Reference proteome</keyword>
<comment type="function">
    <text evidence="5">One of two assembly initiator proteins, it binds directly to the 5'-end of the 23S rRNA, where it nucleates assembly of the 50S subunit.</text>
</comment>
<dbReference type="Pfam" id="PF17136">
    <property type="entry name" value="ribosomal_L24"/>
    <property type="match status" value="1"/>
</dbReference>
<accession>A0A518AU40</accession>
<sequence length="122" mass="13434">MLIKAGDSVVVISGEDSTKQDDGTRKVHTVVQVDRAKGKALVEGVNLVWKHVRRSQKYPQGGRLRKEMPVDVSNIMFYCSSCSKGVRLGARFLDDGSKERYCKKCGTSTGRIAPPRAAHAKK</sequence>
<keyword evidence="5" id="KW-0694">RNA-binding</keyword>
<dbReference type="GO" id="GO:0003735">
    <property type="term" value="F:structural constituent of ribosome"/>
    <property type="evidence" value="ECO:0007669"/>
    <property type="project" value="InterPro"/>
</dbReference>
<evidence type="ECO:0000256" key="3">
    <source>
        <dbReference type="ARBA" id="ARBA00023274"/>
    </source>
</evidence>
<dbReference type="PANTHER" id="PTHR12903">
    <property type="entry name" value="MITOCHONDRIAL RIBOSOMAL PROTEIN L24"/>
    <property type="match status" value="1"/>
</dbReference>
<dbReference type="Proteomes" id="UP000315750">
    <property type="component" value="Chromosome"/>
</dbReference>
<organism evidence="7 8">
    <name type="scientific">Aeoliella mucimassa</name>
    <dbReference type="NCBI Taxonomy" id="2527972"/>
    <lineage>
        <taxon>Bacteria</taxon>
        <taxon>Pseudomonadati</taxon>
        <taxon>Planctomycetota</taxon>
        <taxon>Planctomycetia</taxon>
        <taxon>Pirellulales</taxon>
        <taxon>Lacipirellulaceae</taxon>
        <taxon>Aeoliella</taxon>
    </lineage>
</organism>
<dbReference type="GO" id="GO:0019843">
    <property type="term" value="F:rRNA binding"/>
    <property type="evidence" value="ECO:0007669"/>
    <property type="project" value="UniProtKB-UniRule"/>
</dbReference>
<dbReference type="GO" id="GO:1990904">
    <property type="term" value="C:ribonucleoprotein complex"/>
    <property type="evidence" value="ECO:0007669"/>
    <property type="project" value="UniProtKB-KW"/>
</dbReference>
<dbReference type="InterPro" id="IPR057264">
    <property type="entry name" value="Ribosomal_uL24_C"/>
</dbReference>